<gene>
    <name evidence="3" type="primary">tcyA</name>
    <name evidence="3" type="ORF">CM83_33337</name>
</gene>
<dbReference type="InterPro" id="IPR006578">
    <property type="entry name" value="MADF-dom"/>
</dbReference>
<feature type="compositionally biased region" description="Polar residues" evidence="1">
    <location>
        <begin position="197"/>
        <end position="209"/>
    </location>
</feature>
<dbReference type="SMART" id="SM00595">
    <property type="entry name" value="MADF"/>
    <property type="match status" value="1"/>
</dbReference>
<dbReference type="PANTHER" id="PTHR21505:SF12">
    <property type="entry name" value="MADF DOMAIN-CONTAINING PROTEIN-RELATED"/>
    <property type="match status" value="1"/>
</dbReference>
<sequence length="309" mass="34970">KGSRREFASVFPIERARDRSRSVSYSFSKRDTPVACEISDMSEPSGSRVIKLQDRETVKFIKLYAGERLLYDSSCKEYKDKDLRLAAARRISEAMGISGFGPKEVIAKFKNLRSSYCQELKKISDSERSGTGTDNVYVPKVIWFETMNSFIRPFVQQRPTRSNLVIPSNPSSPVSVEEESLQENVIAILRENIPSRTKSSATADTINTGHNEKMEEEPPTKFKRKATPETSSSRIKKTSQDPQVDGMFAAIEKLEEISNRAARIDKEDCYDFFGKYIASMLRMIGPPAAMRLQEKITCLVTQEMCPPCE</sequence>
<evidence type="ECO:0000313" key="3">
    <source>
        <dbReference type="EMBL" id="JAG02110.1"/>
    </source>
</evidence>
<dbReference type="AlphaFoldDB" id="A0A0A9WBB2"/>
<name>A0A0A9WBB2_LYGHE</name>
<evidence type="ECO:0000259" key="2">
    <source>
        <dbReference type="PROSITE" id="PS51029"/>
    </source>
</evidence>
<accession>A0A0A9WBB2</accession>
<feature type="non-terminal residue" evidence="3">
    <location>
        <position position="1"/>
    </location>
</feature>
<dbReference type="EMBL" id="GBHO01041494">
    <property type="protein sequence ID" value="JAG02110.1"/>
    <property type="molecule type" value="Transcribed_RNA"/>
</dbReference>
<dbReference type="PANTHER" id="PTHR21505">
    <property type="entry name" value="MADF DOMAIN-CONTAINING PROTEIN-RELATED"/>
    <property type="match status" value="1"/>
</dbReference>
<feature type="compositionally biased region" description="Basic and acidic residues" evidence="1">
    <location>
        <begin position="210"/>
        <end position="220"/>
    </location>
</feature>
<proteinExistence type="predicted"/>
<dbReference type="PROSITE" id="PS51029">
    <property type="entry name" value="MADF"/>
    <property type="match status" value="1"/>
</dbReference>
<evidence type="ECO:0000256" key="1">
    <source>
        <dbReference type="SAM" id="MobiDB-lite"/>
    </source>
</evidence>
<organism evidence="3">
    <name type="scientific">Lygus hesperus</name>
    <name type="common">Western plant bug</name>
    <dbReference type="NCBI Taxonomy" id="30085"/>
    <lineage>
        <taxon>Eukaryota</taxon>
        <taxon>Metazoa</taxon>
        <taxon>Ecdysozoa</taxon>
        <taxon>Arthropoda</taxon>
        <taxon>Hexapoda</taxon>
        <taxon>Insecta</taxon>
        <taxon>Pterygota</taxon>
        <taxon>Neoptera</taxon>
        <taxon>Paraneoptera</taxon>
        <taxon>Hemiptera</taxon>
        <taxon>Heteroptera</taxon>
        <taxon>Panheteroptera</taxon>
        <taxon>Cimicomorpha</taxon>
        <taxon>Miridae</taxon>
        <taxon>Mirini</taxon>
        <taxon>Lygus</taxon>
    </lineage>
</organism>
<dbReference type="Pfam" id="PF10545">
    <property type="entry name" value="MADF_DNA_bdg"/>
    <property type="match status" value="1"/>
</dbReference>
<feature type="domain" description="MADF" evidence="2">
    <location>
        <begin position="59"/>
        <end position="156"/>
    </location>
</feature>
<reference evidence="3" key="1">
    <citation type="journal article" date="2014" name="PLoS ONE">
        <title>Transcriptome-Based Identification of ABC Transporters in the Western Tarnished Plant Bug Lygus hesperus.</title>
        <authorList>
            <person name="Hull J.J."/>
            <person name="Chaney K."/>
            <person name="Geib S.M."/>
            <person name="Fabrick J.A."/>
            <person name="Brent C.S."/>
            <person name="Walsh D."/>
            <person name="Lavine L.C."/>
        </authorList>
    </citation>
    <scope>NUCLEOTIDE SEQUENCE</scope>
</reference>
<feature type="region of interest" description="Disordered" evidence="1">
    <location>
        <begin position="197"/>
        <end position="241"/>
    </location>
</feature>
<protein>
    <submittedName>
        <fullName evidence="3">L-cystine-binding protein tcyA</fullName>
    </submittedName>
</protein>
<reference evidence="3" key="2">
    <citation type="submission" date="2014-07" db="EMBL/GenBank/DDBJ databases">
        <authorList>
            <person name="Hull J."/>
        </authorList>
    </citation>
    <scope>NUCLEOTIDE SEQUENCE</scope>
</reference>